<dbReference type="GO" id="GO:0016779">
    <property type="term" value="F:nucleotidyltransferase activity"/>
    <property type="evidence" value="ECO:0007669"/>
    <property type="project" value="UniProtKB-KW"/>
</dbReference>
<dbReference type="GO" id="GO:0008146">
    <property type="term" value="F:sulfotransferase activity"/>
    <property type="evidence" value="ECO:0007669"/>
    <property type="project" value="TreeGrafter"/>
</dbReference>
<evidence type="ECO:0000313" key="3">
    <source>
        <dbReference type="Proteomes" id="UP000055590"/>
    </source>
</evidence>
<proteinExistence type="predicted"/>
<dbReference type="OrthoDB" id="9804286at2"/>
<dbReference type="KEGG" id="vin:AKJ08_2139"/>
<evidence type="ECO:0000259" key="1">
    <source>
        <dbReference type="Pfam" id="PF00899"/>
    </source>
</evidence>
<protein>
    <submittedName>
        <fullName evidence="2">Sulfur carrier protein adenylyltransferase ThiF</fullName>
    </submittedName>
</protein>
<dbReference type="RefSeq" id="WP_050726019.1">
    <property type="nucleotide sequence ID" value="NZ_CP012332.1"/>
</dbReference>
<dbReference type="GO" id="GO:0004792">
    <property type="term" value="F:thiosulfate-cyanide sulfurtransferase activity"/>
    <property type="evidence" value="ECO:0007669"/>
    <property type="project" value="TreeGrafter"/>
</dbReference>
<gene>
    <name evidence="2" type="ORF">AKJ08_2139</name>
</gene>
<dbReference type="EMBL" id="CP012332">
    <property type="protein sequence ID" value="AKU91752.1"/>
    <property type="molecule type" value="Genomic_DNA"/>
</dbReference>
<dbReference type="AlphaFoldDB" id="A0A0K1PE33"/>
<dbReference type="PANTHER" id="PTHR10953">
    <property type="entry name" value="UBIQUITIN-ACTIVATING ENZYME E1"/>
    <property type="match status" value="1"/>
</dbReference>
<keyword evidence="2" id="KW-0548">Nucleotidyltransferase</keyword>
<dbReference type="InterPro" id="IPR035985">
    <property type="entry name" value="Ubiquitin-activating_enz"/>
</dbReference>
<dbReference type="STRING" id="1391653.AKJ08_2139"/>
<dbReference type="PANTHER" id="PTHR10953:SF102">
    <property type="entry name" value="ADENYLYLTRANSFERASE AND SULFURTRANSFERASE MOCS3"/>
    <property type="match status" value="1"/>
</dbReference>
<feature type="domain" description="THIF-type NAD/FAD binding fold" evidence="1">
    <location>
        <begin position="4"/>
        <end position="215"/>
    </location>
</feature>
<dbReference type="GO" id="GO:0005829">
    <property type="term" value="C:cytosol"/>
    <property type="evidence" value="ECO:0007669"/>
    <property type="project" value="TreeGrafter"/>
</dbReference>
<dbReference type="Gene3D" id="3.40.50.720">
    <property type="entry name" value="NAD(P)-binding Rossmann-like Domain"/>
    <property type="match status" value="1"/>
</dbReference>
<reference evidence="2 3" key="1">
    <citation type="submission" date="2015-08" db="EMBL/GenBank/DDBJ databases">
        <authorList>
            <person name="Babu N.S."/>
            <person name="Beckwith C.J."/>
            <person name="Beseler K.G."/>
            <person name="Brison A."/>
            <person name="Carone J.V."/>
            <person name="Caskin T.P."/>
            <person name="Diamond M."/>
            <person name="Durham M.E."/>
            <person name="Foxe J.M."/>
            <person name="Go M."/>
            <person name="Henderson B.A."/>
            <person name="Jones I.B."/>
            <person name="McGettigan J.A."/>
            <person name="Micheletti S.J."/>
            <person name="Nasrallah M.E."/>
            <person name="Ortiz D."/>
            <person name="Piller C.R."/>
            <person name="Privatt S.R."/>
            <person name="Schneider S.L."/>
            <person name="Sharp S."/>
            <person name="Smith T.C."/>
            <person name="Stanton J.D."/>
            <person name="Ullery H.E."/>
            <person name="Wilson R.J."/>
            <person name="Serrano M.G."/>
            <person name="Buck G."/>
            <person name="Lee V."/>
            <person name="Wang Y."/>
            <person name="Carvalho R."/>
            <person name="Voegtly L."/>
            <person name="Shi R."/>
            <person name="Duckworth R."/>
            <person name="Johnson A."/>
            <person name="Loviza R."/>
            <person name="Walstead R."/>
            <person name="Shah Z."/>
            <person name="Kiflezghi M."/>
            <person name="Wade K."/>
            <person name="Ball S.L."/>
            <person name="Bradley K.W."/>
            <person name="Asai D.J."/>
            <person name="Bowman C.A."/>
            <person name="Russell D.A."/>
            <person name="Pope W.H."/>
            <person name="Jacobs-Sera D."/>
            <person name="Hendrix R.W."/>
            <person name="Hatfull G.F."/>
        </authorList>
    </citation>
    <scope>NUCLEOTIDE SEQUENCE [LARGE SCALE GENOMIC DNA]</scope>
    <source>
        <strain evidence="2 3">DSM 27710</strain>
    </source>
</reference>
<name>A0A0K1PE33_9BACT</name>
<evidence type="ECO:0000313" key="2">
    <source>
        <dbReference type="EMBL" id="AKU91752.1"/>
    </source>
</evidence>
<dbReference type="Proteomes" id="UP000055590">
    <property type="component" value="Chromosome"/>
</dbReference>
<accession>A0A0K1PE33</accession>
<dbReference type="Pfam" id="PF00899">
    <property type="entry name" value="ThiF"/>
    <property type="match status" value="1"/>
</dbReference>
<dbReference type="PATRIC" id="fig|1391653.3.peg.2233"/>
<sequence>MGRTKRALVIGAGGLGSATLPLLARSGVELRVFDDDVVSLSNLQRQLLFRTRDVGRPKVDVALERLAALVPGARVEGIRERLTVENAEALAGDADVVLDGSDNFATRFLVNDACVLVGTPLVHGGILRFTGQVLAVMPKVTSCYRCLFEAPPAEGVVPSCAEAGVLGALCGIVGARMATAAGAILSGAPVGDLLLVHDALTGRDRGVKLGRDPSCAVCGDEPTIRALDAARYGAEACAA</sequence>
<dbReference type="CDD" id="cd00757">
    <property type="entry name" value="ThiF_MoeB_HesA_family"/>
    <property type="match status" value="1"/>
</dbReference>
<organism evidence="2 3">
    <name type="scientific">Vulgatibacter incomptus</name>
    <dbReference type="NCBI Taxonomy" id="1391653"/>
    <lineage>
        <taxon>Bacteria</taxon>
        <taxon>Pseudomonadati</taxon>
        <taxon>Myxococcota</taxon>
        <taxon>Myxococcia</taxon>
        <taxon>Myxococcales</taxon>
        <taxon>Cystobacterineae</taxon>
        <taxon>Vulgatibacteraceae</taxon>
        <taxon>Vulgatibacter</taxon>
    </lineage>
</organism>
<dbReference type="SUPFAM" id="SSF69572">
    <property type="entry name" value="Activating enzymes of the ubiquitin-like proteins"/>
    <property type="match status" value="1"/>
</dbReference>
<keyword evidence="3" id="KW-1185">Reference proteome</keyword>
<keyword evidence="2" id="KW-0808">Transferase</keyword>
<dbReference type="GO" id="GO:0008641">
    <property type="term" value="F:ubiquitin-like modifier activating enzyme activity"/>
    <property type="evidence" value="ECO:0007669"/>
    <property type="project" value="InterPro"/>
</dbReference>
<dbReference type="InterPro" id="IPR000594">
    <property type="entry name" value="ThiF_NAD_FAD-bd"/>
</dbReference>
<dbReference type="InterPro" id="IPR045886">
    <property type="entry name" value="ThiF/MoeB/HesA"/>
</dbReference>